<evidence type="ECO:0000313" key="1">
    <source>
        <dbReference type="EMBL" id="NMH81677.1"/>
    </source>
</evidence>
<name>A0ABX1RMQ1_9PSEU</name>
<feature type="non-terminal residue" evidence="1">
    <location>
        <position position="1"/>
    </location>
</feature>
<dbReference type="EMBL" id="JAAXKY010000163">
    <property type="protein sequence ID" value="NMH81677.1"/>
    <property type="molecule type" value="Genomic_DNA"/>
</dbReference>
<keyword evidence="2" id="KW-1185">Reference proteome</keyword>
<comment type="caution">
    <text evidence="1">The sequence shown here is derived from an EMBL/GenBank/DDBJ whole genome shotgun (WGS) entry which is preliminary data.</text>
</comment>
<reference evidence="1 2" key="1">
    <citation type="submission" date="2020-04" db="EMBL/GenBank/DDBJ databases">
        <authorList>
            <person name="Klaysubun C."/>
            <person name="Duangmal K."/>
            <person name="Lipun K."/>
        </authorList>
    </citation>
    <scope>NUCLEOTIDE SEQUENCE [LARGE SCALE GENOMIC DNA]</scope>
    <source>
        <strain evidence="1 2">JCM 11839</strain>
    </source>
</reference>
<sequence>PLPLPTEDQEERTVVPLLQGVVRHGGQPVHDAVLTVVDTTGRQLGHARTDADGRYRITRAGDGHVYLLVVQGAGTSRAEYLQAGGLLPHDIDLDLPGEAFPAPLAGRSRRLETAEATT</sequence>
<proteinExistence type="predicted"/>
<organism evidence="1 2">
    <name type="scientific">Pseudonocardia xinjiangensis</name>
    <dbReference type="NCBI Taxonomy" id="75289"/>
    <lineage>
        <taxon>Bacteria</taxon>
        <taxon>Bacillati</taxon>
        <taxon>Actinomycetota</taxon>
        <taxon>Actinomycetes</taxon>
        <taxon>Pseudonocardiales</taxon>
        <taxon>Pseudonocardiaceae</taxon>
        <taxon>Pseudonocardia</taxon>
    </lineage>
</organism>
<accession>A0ABX1RMQ1</accession>
<dbReference type="Proteomes" id="UP001296706">
    <property type="component" value="Unassembled WGS sequence"/>
</dbReference>
<gene>
    <name evidence="1" type="ORF">HF577_31890</name>
</gene>
<dbReference type="InterPro" id="IPR008969">
    <property type="entry name" value="CarboxyPept-like_regulatory"/>
</dbReference>
<evidence type="ECO:0000313" key="2">
    <source>
        <dbReference type="Proteomes" id="UP001296706"/>
    </source>
</evidence>
<dbReference type="SUPFAM" id="SSF49464">
    <property type="entry name" value="Carboxypeptidase regulatory domain-like"/>
    <property type="match status" value="1"/>
</dbReference>
<evidence type="ECO:0008006" key="3">
    <source>
        <dbReference type="Google" id="ProtNLM"/>
    </source>
</evidence>
<protein>
    <recommendedName>
        <fullName evidence="3">Carboxypeptidase family protein</fullName>
    </recommendedName>
</protein>